<keyword evidence="2" id="KW-1185">Reference proteome</keyword>
<accession>A0A8X6MH51</accession>
<reference evidence="1" key="1">
    <citation type="submission" date="2020-08" db="EMBL/GenBank/DDBJ databases">
        <title>Multicomponent nature underlies the extraordinary mechanical properties of spider dragline silk.</title>
        <authorList>
            <person name="Kono N."/>
            <person name="Nakamura H."/>
            <person name="Mori M."/>
            <person name="Yoshida Y."/>
            <person name="Ohtoshi R."/>
            <person name="Malay A.D."/>
            <person name="Moran D.A.P."/>
            <person name="Tomita M."/>
            <person name="Numata K."/>
            <person name="Arakawa K."/>
        </authorList>
    </citation>
    <scope>NUCLEOTIDE SEQUENCE</scope>
</reference>
<dbReference type="EMBL" id="BMAW01092613">
    <property type="protein sequence ID" value="GFS55844.1"/>
    <property type="molecule type" value="Genomic_DNA"/>
</dbReference>
<proteinExistence type="predicted"/>
<organism evidence="1 2">
    <name type="scientific">Nephila pilipes</name>
    <name type="common">Giant wood spider</name>
    <name type="synonym">Nephila maculata</name>
    <dbReference type="NCBI Taxonomy" id="299642"/>
    <lineage>
        <taxon>Eukaryota</taxon>
        <taxon>Metazoa</taxon>
        <taxon>Ecdysozoa</taxon>
        <taxon>Arthropoda</taxon>
        <taxon>Chelicerata</taxon>
        <taxon>Arachnida</taxon>
        <taxon>Araneae</taxon>
        <taxon>Araneomorphae</taxon>
        <taxon>Entelegynae</taxon>
        <taxon>Araneoidea</taxon>
        <taxon>Nephilidae</taxon>
        <taxon>Nephila</taxon>
    </lineage>
</organism>
<evidence type="ECO:0000313" key="1">
    <source>
        <dbReference type="EMBL" id="GFS55844.1"/>
    </source>
</evidence>
<evidence type="ECO:0000313" key="2">
    <source>
        <dbReference type="Proteomes" id="UP000887013"/>
    </source>
</evidence>
<dbReference type="OrthoDB" id="6450154at2759"/>
<dbReference type="Proteomes" id="UP000887013">
    <property type="component" value="Unassembled WGS sequence"/>
</dbReference>
<dbReference type="AlphaFoldDB" id="A0A8X6MH51"/>
<name>A0A8X6MH51_NEPPI</name>
<comment type="caution">
    <text evidence="1">The sequence shown here is derived from an EMBL/GenBank/DDBJ whole genome shotgun (WGS) entry which is preliminary data.</text>
</comment>
<gene>
    <name evidence="1" type="ORF">NPIL_223381</name>
</gene>
<protein>
    <submittedName>
        <fullName evidence="1">Uncharacterized protein</fullName>
    </submittedName>
</protein>
<sequence>MNEFSIPEAYLPGNVHKHQYHRLSPIPEETEEELLQWNMTENLTEEEMQKDKSTNEYKISRRKKYSLSTEYSINSPIKDVPDIVKMLQEMTLFAKIKG</sequence>